<dbReference type="PANTHER" id="PTHR46330">
    <property type="entry name" value="TUMOR NECROSIS FACTOR RECEPTOR SUPERFAMILY MEMBER 10B"/>
    <property type="match status" value="1"/>
</dbReference>
<evidence type="ECO:0000256" key="6">
    <source>
        <dbReference type="ARBA" id="ARBA00023180"/>
    </source>
</evidence>
<evidence type="ECO:0000256" key="1">
    <source>
        <dbReference type="ARBA" id="ARBA00004370"/>
    </source>
</evidence>
<comment type="subcellular location">
    <subcellularLocation>
        <location evidence="1">Membrane</location>
    </subcellularLocation>
</comment>
<dbReference type="Pfam" id="PF00020">
    <property type="entry name" value="TNFR_c6"/>
    <property type="match status" value="1"/>
</dbReference>
<evidence type="ECO:0000256" key="4">
    <source>
        <dbReference type="ARBA" id="ARBA00023157"/>
    </source>
</evidence>
<reference evidence="11" key="2">
    <citation type="journal article" date="2023" name="Science">
        <title>Genomic signatures of disease resistance in endangered staghorn corals.</title>
        <authorList>
            <person name="Vollmer S.V."/>
            <person name="Selwyn J.D."/>
            <person name="Despard B.A."/>
            <person name="Roesel C.L."/>
        </authorList>
    </citation>
    <scope>NUCLEOTIDE SEQUENCE</scope>
    <source>
        <strain evidence="11">K2</strain>
    </source>
</reference>
<evidence type="ECO:0000256" key="8">
    <source>
        <dbReference type="SAM" id="MobiDB-lite"/>
    </source>
</evidence>
<evidence type="ECO:0000313" key="11">
    <source>
        <dbReference type="EMBL" id="KAK2563089.1"/>
    </source>
</evidence>
<evidence type="ECO:0000256" key="3">
    <source>
        <dbReference type="ARBA" id="ARBA00023136"/>
    </source>
</evidence>
<feature type="transmembrane region" description="Helical" evidence="9">
    <location>
        <begin position="208"/>
        <end position="227"/>
    </location>
</feature>
<dbReference type="PANTHER" id="PTHR46330:SF6">
    <property type="entry name" value="HEMATOPOIETIC DEATH RECEPTOR-RELATED"/>
    <property type="match status" value="1"/>
</dbReference>
<keyword evidence="12" id="KW-1185">Reference proteome</keyword>
<evidence type="ECO:0000256" key="9">
    <source>
        <dbReference type="SAM" id="Phobius"/>
    </source>
</evidence>
<proteinExistence type="predicted"/>
<keyword evidence="5" id="KW-0675">Receptor</keyword>
<gene>
    <name evidence="11" type="ORF">P5673_013427</name>
</gene>
<feature type="compositionally biased region" description="Basic and acidic residues" evidence="8">
    <location>
        <begin position="324"/>
        <end position="335"/>
    </location>
</feature>
<keyword evidence="3 9" id="KW-0472">Membrane</keyword>
<feature type="compositionally biased region" description="Acidic residues" evidence="8">
    <location>
        <begin position="336"/>
        <end position="348"/>
    </location>
</feature>
<evidence type="ECO:0000313" key="12">
    <source>
        <dbReference type="Proteomes" id="UP001249851"/>
    </source>
</evidence>
<dbReference type="InterPro" id="IPR001368">
    <property type="entry name" value="TNFR/NGFR_Cys_rich_reg"/>
</dbReference>
<dbReference type="Proteomes" id="UP001249851">
    <property type="component" value="Unassembled WGS sequence"/>
</dbReference>
<sequence length="348" mass="37425">AADPAGKLCLDNQFIVDHPDGSTTCEDCGPCPAGQQHSHVCGGHIYPNASLVCERCPENTFSSHEDTSRCVPCSSCAEDQVVLQRCTATQDVVCDKKCSSHDRYFDESGVCLPCSKCCGDGRDKVENECKFKLGGALENACAFNQSGNHCDISTSNPTTATSNSREMTGDATSTLNVTSLTTLPLASGDLFPSTSVPGRSTSGFTPEGIVIIVLVVLLSIFFVTLFVKAREKCNHLRGGNSDVETGQSKETIAVAETGEAFGSRKDTAWEEDEEERKGSKEPLLRKLEPVQRACAEERLNKASKELVAAEGGRTSGLLDEGLDQEEHGVGEREESKGEEEEEDDQQQE</sequence>
<evidence type="ECO:0000256" key="2">
    <source>
        <dbReference type="ARBA" id="ARBA00022737"/>
    </source>
</evidence>
<comment type="caution">
    <text evidence="11">The sequence shown here is derived from an EMBL/GenBank/DDBJ whole genome shotgun (WGS) entry which is preliminary data.</text>
</comment>
<dbReference type="EMBL" id="JARQWQ010000026">
    <property type="protein sequence ID" value="KAK2563089.1"/>
    <property type="molecule type" value="Genomic_DNA"/>
</dbReference>
<protein>
    <recommendedName>
        <fullName evidence="10">TNFR-Cys domain-containing protein</fullName>
    </recommendedName>
</protein>
<keyword evidence="6" id="KW-0325">Glycoprotein</keyword>
<reference evidence="11" key="1">
    <citation type="journal article" date="2023" name="G3 (Bethesda)">
        <title>Whole genome assembly and annotation of the endangered Caribbean coral Acropora cervicornis.</title>
        <authorList>
            <person name="Selwyn J.D."/>
            <person name="Vollmer S.V."/>
        </authorList>
    </citation>
    <scope>NUCLEOTIDE SEQUENCE</scope>
    <source>
        <strain evidence="11">K2</strain>
    </source>
</reference>
<evidence type="ECO:0000256" key="5">
    <source>
        <dbReference type="ARBA" id="ARBA00023170"/>
    </source>
</evidence>
<evidence type="ECO:0000256" key="7">
    <source>
        <dbReference type="PROSITE-ProRule" id="PRU00206"/>
    </source>
</evidence>
<feature type="non-terminal residue" evidence="11">
    <location>
        <position position="1"/>
    </location>
</feature>
<organism evidence="11 12">
    <name type="scientific">Acropora cervicornis</name>
    <name type="common">Staghorn coral</name>
    <dbReference type="NCBI Taxonomy" id="6130"/>
    <lineage>
        <taxon>Eukaryota</taxon>
        <taxon>Metazoa</taxon>
        <taxon>Cnidaria</taxon>
        <taxon>Anthozoa</taxon>
        <taxon>Hexacorallia</taxon>
        <taxon>Scleractinia</taxon>
        <taxon>Astrocoeniina</taxon>
        <taxon>Acroporidae</taxon>
        <taxon>Acropora</taxon>
    </lineage>
</organism>
<dbReference type="Gene3D" id="2.10.50.10">
    <property type="entry name" value="Tumor Necrosis Factor Receptor, subunit A, domain 2"/>
    <property type="match status" value="1"/>
</dbReference>
<feature type="region of interest" description="Disordered" evidence="8">
    <location>
        <begin position="256"/>
        <end position="285"/>
    </location>
</feature>
<keyword evidence="2" id="KW-0677">Repeat</keyword>
<dbReference type="SMART" id="SM00208">
    <property type="entry name" value="TNFR"/>
    <property type="match status" value="1"/>
</dbReference>
<dbReference type="PROSITE" id="PS50050">
    <property type="entry name" value="TNFR_NGFR_2"/>
    <property type="match status" value="1"/>
</dbReference>
<dbReference type="InterPro" id="IPR052491">
    <property type="entry name" value="TNFRSF10"/>
</dbReference>
<keyword evidence="9" id="KW-1133">Transmembrane helix</keyword>
<dbReference type="PROSITE" id="PS00652">
    <property type="entry name" value="TNFR_NGFR_1"/>
    <property type="match status" value="1"/>
</dbReference>
<feature type="disulfide bond" evidence="7">
    <location>
        <begin position="76"/>
        <end position="94"/>
    </location>
</feature>
<comment type="caution">
    <text evidence="7">Lacks conserved residue(s) required for the propagation of feature annotation.</text>
</comment>
<feature type="non-terminal residue" evidence="11">
    <location>
        <position position="348"/>
    </location>
</feature>
<feature type="repeat" description="TNFR-Cys" evidence="7">
    <location>
        <begin position="55"/>
        <end position="94"/>
    </location>
</feature>
<accession>A0AAD9V6K1</accession>
<dbReference type="GO" id="GO:0016020">
    <property type="term" value="C:membrane"/>
    <property type="evidence" value="ECO:0007669"/>
    <property type="project" value="UniProtKB-SubCell"/>
</dbReference>
<keyword evidence="4 7" id="KW-1015">Disulfide bond</keyword>
<keyword evidence="9" id="KW-0812">Transmembrane</keyword>
<name>A0AAD9V6K1_ACRCE</name>
<feature type="region of interest" description="Disordered" evidence="8">
    <location>
        <begin position="305"/>
        <end position="348"/>
    </location>
</feature>
<feature type="domain" description="TNFR-Cys" evidence="10">
    <location>
        <begin position="55"/>
        <end position="94"/>
    </location>
</feature>
<evidence type="ECO:0000259" key="10">
    <source>
        <dbReference type="PROSITE" id="PS50050"/>
    </source>
</evidence>
<feature type="disulfide bond" evidence="7">
    <location>
        <begin position="73"/>
        <end position="86"/>
    </location>
</feature>
<feature type="compositionally biased region" description="Basic and acidic residues" evidence="8">
    <location>
        <begin position="275"/>
        <end position="285"/>
    </location>
</feature>
<dbReference type="AlphaFoldDB" id="A0AAD9V6K1"/>